<reference evidence="11 13" key="2">
    <citation type="submission" date="2020-02" db="EMBL/GenBank/DDBJ databases">
        <authorList>
            <person name="Feng H."/>
        </authorList>
    </citation>
    <scope>NUCLEOTIDE SEQUENCE [LARGE SCALE GENOMIC DNA]</scope>
    <source>
        <strain evidence="11 13">Gsoil 114</strain>
    </source>
</reference>
<dbReference type="GO" id="GO:0005304">
    <property type="term" value="F:L-valine transmembrane transporter activity"/>
    <property type="evidence" value="ECO:0007669"/>
    <property type="project" value="TreeGrafter"/>
</dbReference>
<dbReference type="Proteomes" id="UP000476934">
    <property type="component" value="Unassembled WGS sequence"/>
</dbReference>
<dbReference type="OrthoDB" id="9783920at2"/>
<gene>
    <name evidence="11" type="primary">brnQ</name>
    <name evidence="11" type="ORF">G4D61_09320</name>
    <name evidence="10" type="ORF">NG54_11175</name>
</gene>
<evidence type="ECO:0000256" key="5">
    <source>
        <dbReference type="ARBA" id="ARBA00022692"/>
    </source>
</evidence>
<evidence type="ECO:0000256" key="3">
    <source>
        <dbReference type="ARBA" id="ARBA00022448"/>
    </source>
</evidence>
<evidence type="ECO:0000313" key="11">
    <source>
        <dbReference type="EMBL" id="NEY20158.1"/>
    </source>
</evidence>
<proteinExistence type="inferred from homology"/>
<keyword evidence="6 9" id="KW-0029">Amino-acid transport</keyword>
<keyword evidence="5 9" id="KW-0812">Transmembrane</keyword>
<keyword evidence="4" id="KW-1003">Cell membrane</keyword>
<dbReference type="PANTHER" id="PTHR30588:SF0">
    <property type="entry name" value="BRANCHED-CHAIN AMINO ACID PERMEASE BRNQ"/>
    <property type="match status" value="1"/>
</dbReference>
<dbReference type="EMBL" id="JRUN01000031">
    <property type="protein sequence ID" value="KHD85135.1"/>
    <property type="molecule type" value="Genomic_DNA"/>
</dbReference>
<evidence type="ECO:0000313" key="12">
    <source>
        <dbReference type="Proteomes" id="UP000030588"/>
    </source>
</evidence>
<dbReference type="AlphaFoldDB" id="A0A0A6VA80"/>
<keyword evidence="13" id="KW-1185">Reference proteome</keyword>
<organism evidence="10 12">
    <name type="scientific">Heyndrickxia ginsengihumi</name>
    <dbReference type="NCBI Taxonomy" id="363870"/>
    <lineage>
        <taxon>Bacteria</taxon>
        <taxon>Bacillati</taxon>
        <taxon>Bacillota</taxon>
        <taxon>Bacilli</taxon>
        <taxon>Bacillales</taxon>
        <taxon>Bacillaceae</taxon>
        <taxon>Heyndrickxia</taxon>
    </lineage>
</organism>
<keyword evidence="8 9" id="KW-0472">Membrane</keyword>
<feature type="transmembrane region" description="Helical" evidence="9">
    <location>
        <begin position="192"/>
        <end position="214"/>
    </location>
</feature>
<reference evidence="11 13" key="3">
    <citation type="submission" date="2020-03" db="EMBL/GenBank/DDBJ databases">
        <title>Bacillus aquiflavi sp. nov., isolated from yellow water of strong flavor Chinese baijiu in Yibin region of China.</title>
        <authorList>
            <person name="Xie J."/>
        </authorList>
    </citation>
    <scope>NUCLEOTIDE SEQUENCE [LARGE SCALE GENOMIC DNA]</scope>
    <source>
        <strain evidence="11 13">Gsoil 114</strain>
    </source>
</reference>
<accession>A0A0A6VA80</accession>
<evidence type="ECO:0000256" key="8">
    <source>
        <dbReference type="ARBA" id="ARBA00023136"/>
    </source>
</evidence>
<keyword evidence="7 9" id="KW-1133">Transmembrane helix</keyword>
<protein>
    <recommendedName>
        <fullName evidence="9">Branched-chain amino acid transport system carrier protein</fullName>
    </recommendedName>
</protein>
<comment type="function">
    <text evidence="9">Component of the transport system for branched-chain amino acids.</text>
</comment>
<dbReference type="Pfam" id="PF05525">
    <property type="entry name" value="Branch_AA_trans"/>
    <property type="match status" value="1"/>
</dbReference>
<reference evidence="10 12" key="1">
    <citation type="submission" date="2014-10" db="EMBL/GenBank/DDBJ databases">
        <title>Draft genome of phytase producing Bacillus ginsengihumi strain M2.11.</title>
        <authorList>
            <person name="Toymentseva A."/>
            <person name="Boulygina E.A."/>
            <person name="Kazakov S.V."/>
            <person name="Kayumov I."/>
            <person name="Suleimanova A.D."/>
            <person name="Mardanova A.M."/>
            <person name="Maria S.N."/>
            <person name="Sergey M.Y."/>
            <person name="Sharipova M.R."/>
        </authorList>
    </citation>
    <scope>NUCLEOTIDE SEQUENCE [LARGE SCALE GENOMIC DNA]</scope>
    <source>
        <strain evidence="10 12">M2.11</strain>
    </source>
</reference>
<comment type="caution">
    <text evidence="10">The sequence shown here is derived from an EMBL/GenBank/DDBJ whole genome shotgun (WGS) entry which is preliminary data.</text>
</comment>
<dbReference type="PANTHER" id="PTHR30588">
    <property type="entry name" value="BRANCHED-CHAIN AMINO ACID TRANSPORT SYSTEM 2 CARRIER PROTEIN"/>
    <property type="match status" value="1"/>
</dbReference>
<evidence type="ECO:0000256" key="9">
    <source>
        <dbReference type="RuleBase" id="RU362122"/>
    </source>
</evidence>
<name>A0A0A6VA80_9BACI</name>
<feature type="transmembrane region" description="Helical" evidence="9">
    <location>
        <begin position="281"/>
        <end position="306"/>
    </location>
</feature>
<dbReference type="GO" id="GO:0005886">
    <property type="term" value="C:plasma membrane"/>
    <property type="evidence" value="ECO:0007669"/>
    <property type="project" value="UniProtKB-SubCell"/>
</dbReference>
<evidence type="ECO:0000256" key="4">
    <source>
        <dbReference type="ARBA" id="ARBA00022475"/>
    </source>
</evidence>
<feature type="transmembrane region" description="Helical" evidence="9">
    <location>
        <begin position="347"/>
        <end position="365"/>
    </location>
</feature>
<evidence type="ECO:0000256" key="6">
    <source>
        <dbReference type="ARBA" id="ARBA00022970"/>
    </source>
</evidence>
<dbReference type="RefSeq" id="WP_025728077.1">
    <property type="nucleotide sequence ID" value="NZ_JAAIWK010000013.1"/>
</dbReference>
<dbReference type="GO" id="GO:0015820">
    <property type="term" value="P:L-leucine transport"/>
    <property type="evidence" value="ECO:0007669"/>
    <property type="project" value="TreeGrafter"/>
</dbReference>
<feature type="transmembrane region" description="Helical" evidence="9">
    <location>
        <begin position="372"/>
        <end position="392"/>
    </location>
</feature>
<evidence type="ECO:0000256" key="1">
    <source>
        <dbReference type="ARBA" id="ARBA00004651"/>
    </source>
</evidence>
<dbReference type="GO" id="GO:0015818">
    <property type="term" value="P:isoleucine transport"/>
    <property type="evidence" value="ECO:0007669"/>
    <property type="project" value="TreeGrafter"/>
</dbReference>
<evidence type="ECO:0000313" key="13">
    <source>
        <dbReference type="Proteomes" id="UP000476934"/>
    </source>
</evidence>
<feature type="transmembrane region" description="Helical" evidence="9">
    <location>
        <begin position="404"/>
        <end position="428"/>
    </location>
</feature>
<feature type="transmembrane region" description="Helical" evidence="9">
    <location>
        <begin position="150"/>
        <end position="172"/>
    </location>
</feature>
<feature type="transmembrane region" description="Helical" evidence="9">
    <location>
        <begin position="318"/>
        <end position="341"/>
    </location>
</feature>
<keyword evidence="3 9" id="KW-0813">Transport</keyword>
<dbReference type="InterPro" id="IPR004685">
    <property type="entry name" value="Brnchd-chn_aa_trnsp_Livcs"/>
</dbReference>
<dbReference type="Proteomes" id="UP000030588">
    <property type="component" value="Unassembled WGS sequence"/>
</dbReference>
<sequence length="450" mass="48438">MKKNDLLFIGFMLFSMFFGAGNLIFPPFLGIQSGTSYWTAILGFIVTGVGLPVIVIAAVSIVDGGIQSIGNRVHPIFSTIFTVIVYLCIGPFLAIPRNANVAYEMGVKPFLHGSAQQSSLSLFIFSIVFFALVFLVSLNPDKMSKYLGRWITPVLLISMVVLCVVGIIKLAGHPSLAPVGNYKTHSFFQGFIDGYSTMDALASLAFGIVILTAVKRRGVKDKKQLTSYTLKAGVIAGAILALVYVSLGFIGVKMASEGTFSNGTDVLTATSTLVLGQGGKALLGFIFTLACFTTVVGLTTACGEYFSALIPKFSYKTVVITITVIGFILSNLGLNLILKFSVPFLEMAYPITIVLVVLTFFHKLFRGSKRVYGFALFFTGIFSLFEGLQGFGLSLGPVKTFTQALPLASVGLEWVVPALVGIVIGLIFTKWDRHTNTPHSLKTKASEQSL</sequence>
<dbReference type="EMBL" id="JAAIWK010000013">
    <property type="protein sequence ID" value="NEY20158.1"/>
    <property type="molecule type" value="Genomic_DNA"/>
</dbReference>
<dbReference type="NCBIfam" id="TIGR00796">
    <property type="entry name" value="livcs"/>
    <property type="match status" value="1"/>
</dbReference>
<feature type="transmembrane region" description="Helical" evidence="9">
    <location>
        <begin position="37"/>
        <end position="62"/>
    </location>
</feature>
<feature type="transmembrane region" description="Helical" evidence="9">
    <location>
        <begin position="7"/>
        <end position="25"/>
    </location>
</feature>
<feature type="transmembrane region" description="Helical" evidence="9">
    <location>
        <begin position="74"/>
        <end position="95"/>
    </location>
</feature>
<dbReference type="GO" id="GO:0015190">
    <property type="term" value="F:L-leucine transmembrane transporter activity"/>
    <property type="evidence" value="ECO:0007669"/>
    <property type="project" value="TreeGrafter"/>
</dbReference>
<comment type="subcellular location">
    <subcellularLocation>
        <location evidence="1 9">Cell membrane</location>
        <topology evidence="1 9">Multi-pass membrane protein</topology>
    </subcellularLocation>
</comment>
<comment type="similarity">
    <text evidence="2 9">Belongs to the branched chain amino acid transporter family.</text>
</comment>
<feature type="transmembrane region" description="Helical" evidence="9">
    <location>
        <begin position="234"/>
        <end position="252"/>
    </location>
</feature>
<evidence type="ECO:0000256" key="7">
    <source>
        <dbReference type="ARBA" id="ARBA00022989"/>
    </source>
</evidence>
<dbReference type="GO" id="GO:0015188">
    <property type="term" value="F:L-isoleucine transmembrane transporter activity"/>
    <property type="evidence" value="ECO:0007669"/>
    <property type="project" value="TreeGrafter"/>
</dbReference>
<evidence type="ECO:0000256" key="2">
    <source>
        <dbReference type="ARBA" id="ARBA00008540"/>
    </source>
</evidence>
<evidence type="ECO:0000313" key="10">
    <source>
        <dbReference type="EMBL" id="KHD85135.1"/>
    </source>
</evidence>
<feature type="transmembrane region" description="Helical" evidence="9">
    <location>
        <begin position="115"/>
        <end position="138"/>
    </location>
</feature>